<protein>
    <submittedName>
        <fullName evidence="1">Uncharacterized protein</fullName>
    </submittedName>
</protein>
<dbReference type="Gramene" id="OQU82141">
    <property type="protein sequence ID" value="OQU82141"/>
    <property type="gene ID" value="SORBI_3006G180366"/>
</dbReference>
<dbReference type="InParanoid" id="A0A1Z5RF63"/>
<evidence type="ECO:0000313" key="1">
    <source>
        <dbReference type="EMBL" id="OQU82141.1"/>
    </source>
</evidence>
<reference evidence="1 2" key="1">
    <citation type="journal article" date="2009" name="Nature">
        <title>The Sorghum bicolor genome and the diversification of grasses.</title>
        <authorList>
            <person name="Paterson A.H."/>
            <person name="Bowers J.E."/>
            <person name="Bruggmann R."/>
            <person name="Dubchak I."/>
            <person name="Grimwood J."/>
            <person name="Gundlach H."/>
            <person name="Haberer G."/>
            <person name="Hellsten U."/>
            <person name="Mitros T."/>
            <person name="Poliakov A."/>
            <person name="Schmutz J."/>
            <person name="Spannagl M."/>
            <person name="Tang H."/>
            <person name="Wang X."/>
            <person name="Wicker T."/>
            <person name="Bharti A.K."/>
            <person name="Chapman J."/>
            <person name="Feltus F.A."/>
            <person name="Gowik U."/>
            <person name="Grigoriev I.V."/>
            <person name="Lyons E."/>
            <person name="Maher C.A."/>
            <person name="Martis M."/>
            <person name="Narechania A."/>
            <person name="Otillar R.P."/>
            <person name="Penning B.W."/>
            <person name="Salamov A.A."/>
            <person name="Wang Y."/>
            <person name="Zhang L."/>
            <person name="Carpita N.C."/>
            <person name="Freeling M."/>
            <person name="Gingle A.R."/>
            <person name="Hash C.T."/>
            <person name="Keller B."/>
            <person name="Klein P."/>
            <person name="Kresovich S."/>
            <person name="McCann M.C."/>
            <person name="Ming R."/>
            <person name="Peterson D.G."/>
            <person name="Mehboob-ur-Rahman"/>
            <person name="Ware D."/>
            <person name="Westhoff P."/>
            <person name="Mayer K.F."/>
            <person name="Messing J."/>
            <person name="Rokhsar D.S."/>
        </authorList>
    </citation>
    <scope>NUCLEOTIDE SEQUENCE [LARGE SCALE GENOMIC DNA]</scope>
    <source>
        <strain evidence="2">cv. BTx623</strain>
    </source>
</reference>
<proteinExistence type="predicted"/>
<organism evidence="1 2">
    <name type="scientific">Sorghum bicolor</name>
    <name type="common">Sorghum</name>
    <name type="synonym">Sorghum vulgare</name>
    <dbReference type="NCBI Taxonomy" id="4558"/>
    <lineage>
        <taxon>Eukaryota</taxon>
        <taxon>Viridiplantae</taxon>
        <taxon>Streptophyta</taxon>
        <taxon>Embryophyta</taxon>
        <taxon>Tracheophyta</taxon>
        <taxon>Spermatophyta</taxon>
        <taxon>Magnoliopsida</taxon>
        <taxon>Liliopsida</taxon>
        <taxon>Poales</taxon>
        <taxon>Poaceae</taxon>
        <taxon>PACMAD clade</taxon>
        <taxon>Panicoideae</taxon>
        <taxon>Andropogonodae</taxon>
        <taxon>Andropogoneae</taxon>
        <taxon>Sorghinae</taxon>
        <taxon>Sorghum</taxon>
    </lineage>
</organism>
<reference evidence="2" key="2">
    <citation type="journal article" date="2018" name="Plant J.">
        <title>The Sorghum bicolor reference genome: improved assembly, gene annotations, a transcriptome atlas, and signatures of genome organization.</title>
        <authorList>
            <person name="McCormick R.F."/>
            <person name="Truong S.K."/>
            <person name="Sreedasyam A."/>
            <person name="Jenkins J."/>
            <person name="Shu S."/>
            <person name="Sims D."/>
            <person name="Kennedy M."/>
            <person name="Amirebrahimi M."/>
            <person name="Weers B.D."/>
            <person name="McKinley B."/>
            <person name="Mattison A."/>
            <person name="Morishige D.T."/>
            <person name="Grimwood J."/>
            <person name="Schmutz J."/>
            <person name="Mullet J.E."/>
        </authorList>
    </citation>
    <scope>NUCLEOTIDE SEQUENCE [LARGE SCALE GENOMIC DNA]</scope>
    <source>
        <strain evidence="2">cv. BTx623</strain>
    </source>
</reference>
<dbReference type="AlphaFoldDB" id="A0A1Z5RF63"/>
<name>A0A1Z5RF63_SORBI</name>
<dbReference type="Proteomes" id="UP000000768">
    <property type="component" value="Chromosome 6"/>
</dbReference>
<accession>A0A1Z5RF63</accession>
<sequence>MKAIRRTALLMWILKSPGTGLWRLMVIVYRRSIPSNLLI</sequence>
<keyword evidence="2" id="KW-1185">Reference proteome</keyword>
<evidence type="ECO:0000313" key="2">
    <source>
        <dbReference type="Proteomes" id="UP000000768"/>
    </source>
</evidence>
<dbReference type="EMBL" id="CM000765">
    <property type="protein sequence ID" value="OQU82141.1"/>
    <property type="molecule type" value="Genomic_DNA"/>
</dbReference>
<gene>
    <name evidence="1" type="ORF">SORBI_3006G180366</name>
</gene>